<dbReference type="InterPro" id="IPR030395">
    <property type="entry name" value="GP_PDE_dom"/>
</dbReference>
<evidence type="ECO:0000313" key="3">
    <source>
        <dbReference type="Proteomes" id="UP000784880"/>
    </source>
</evidence>
<dbReference type="PANTHER" id="PTHR46211">
    <property type="entry name" value="GLYCEROPHOSPHORYL DIESTER PHOSPHODIESTERASE"/>
    <property type="match status" value="1"/>
</dbReference>
<dbReference type="PANTHER" id="PTHR46211:SF1">
    <property type="entry name" value="GLYCEROPHOSPHODIESTER PHOSPHODIESTERASE, CYTOPLASMIC"/>
    <property type="match status" value="1"/>
</dbReference>
<gene>
    <name evidence="2" type="ORF">KS419_10020</name>
</gene>
<protein>
    <submittedName>
        <fullName evidence="2">Glycerophosphodiester phosphodiesterase</fullName>
    </submittedName>
</protein>
<evidence type="ECO:0000313" key="2">
    <source>
        <dbReference type="EMBL" id="MBU9712075.1"/>
    </source>
</evidence>
<organism evidence="2 3">
    <name type="scientific">Evansella tamaricis</name>
    <dbReference type="NCBI Taxonomy" id="2069301"/>
    <lineage>
        <taxon>Bacteria</taxon>
        <taxon>Bacillati</taxon>
        <taxon>Bacillota</taxon>
        <taxon>Bacilli</taxon>
        <taxon>Bacillales</taxon>
        <taxon>Bacillaceae</taxon>
        <taxon>Evansella</taxon>
    </lineage>
</organism>
<evidence type="ECO:0000259" key="1">
    <source>
        <dbReference type="PROSITE" id="PS51704"/>
    </source>
</evidence>
<accession>A0ABS6JEH5</accession>
<proteinExistence type="predicted"/>
<sequence length="244" mass="28819">MEIIAHRGNKRYTPENTMASFYSAMTYPIDGIELDVQFTKDGIPVVIHDDKIDRTTNGRGYVRSFSFQEIRQFDAGTWFHERFRGEKIPSLKEVFQWASDKQVSLHVELKKQKRNSTEYLTQCLKLITNLHLEDRVIISTFYFPYLKFFKERQPKIETALITKNPILRSYHYLNHIGADAIHIRNTYHATQFYKYWSMKGIPVRPYNVHKIKDALKCQRLDVQGIITNDPKQMADIFRSECKTS</sequence>
<name>A0ABS6JEH5_9BACI</name>
<dbReference type="EMBL" id="JAHQCS010000092">
    <property type="protein sequence ID" value="MBU9712075.1"/>
    <property type="molecule type" value="Genomic_DNA"/>
</dbReference>
<comment type="caution">
    <text evidence="2">The sequence shown here is derived from an EMBL/GenBank/DDBJ whole genome shotgun (WGS) entry which is preliminary data.</text>
</comment>
<dbReference type="PROSITE" id="PS51704">
    <property type="entry name" value="GP_PDE"/>
    <property type="match status" value="1"/>
</dbReference>
<dbReference type="Pfam" id="PF03009">
    <property type="entry name" value="GDPD"/>
    <property type="match status" value="1"/>
</dbReference>
<feature type="domain" description="GP-PDE" evidence="1">
    <location>
        <begin position="1"/>
        <end position="237"/>
    </location>
</feature>
<reference evidence="2 3" key="1">
    <citation type="submission" date="2021-06" db="EMBL/GenBank/DDBJ databases">
        <title>Bacillus sp. RD4P76, an endophyte from a halophyte.</title>
        <authorList>
            <person name="Sun J.-Q."/>
        </authorList>
    </citation>
    <scope>NUCLEOTIDE SEQUENCE [LARGE SCALE GENOMIC DNA]</scope>
    <source>
        <strain evidence="2 3">CGMCC 1.15917</strain>
    </source>
</reference>
<keyword evidence="3" id="KW-1185">Reference proteome</keyword>
<dbReference type="Proteomes" id="UP000784880">
    <property type="component" value="Unassembled WGS sequence"/>
</dbReference>
<dbReference type="RefSeq" id="WP_217066261.1">
    <property type="nucleotide sequence ID" value="NZ_JAHQCS010000092.1"/>
</dbReference>